<protein>
    <submittedName>
        <fullName evidence="1">Uncharacterized protein</fullName>
    </submittedName>
</protein>
<reference evidence="1 2" key="1">
    <citation type="submission" date="2019-05" db="EMBL/GenBank/DDBJ databases">
        <title>Another draft genome of Portunus trituberculatus and its Hox gene families provides insights of decapod evolution.</title>
        <authorList>
            <person name="Jeong J.-H."/>
            <person name="Song I."/>
            <person name="Kim S."/>
            <person name="Choi T."/>
            <person name="Kim D."/>
            <person name="Ryu S."/>
            <person name="Kim W."/>
        </authorList>
    </citation>
    <scope>NUCLEOTIDE SEQUENCE [LARGE SCALE GENOMIC DNA]</scope>
    <source>
        <tissue evidence="1">Muscle</tissue>
    </source>
</reference>
<gene>
    <name evidence="1" type="ORF">E2C01_058362</name>
</gene>
<organism evidence="1 2">
    <name type="scientific">Portunus trituberculatus</name>
    <name type="common">Swimming crab</name>
    <name type="synonym">Neptunus trituberculatus</name>
    <dbReference type="NCBI Taxonomy" id="210409"/>
    <lineage>
        <taxon>Eukaryota</taxon>
        <taxon>Metazoa</taxon>
        <taxon>Ecdysozoa</taxon>
        <taxon>Arthropoda</taxon>
        <taxon>Crustacea</taxon>
        <taxon>Multicrustacea</taxon>
        <taxon>Malacostraca</taxon>
        <taxon>Eumalacostraca</taxon>
        <taxon>Eucarida</taxon>
        <taxon>Decapoda</taxon>
        <taxon>Pleocyemata</taxon>
        <taxon>Brachyura</taxon>
        <taxon>Eubrachyura</taxon>
        <taxon>Portunoidea</taxon>
        <taxon>Portunidae</taxon>
        <taxon>Portuninae</taxon>
        <taxon>Portunus</taxon>
    </lineage>
</organism>
<proteinExistence type="predicted"/>
<name>A0A5B7GW85_PORTR</name>
<keyword evidence="2" id="KW-1185">Reference proteome</keyword>
<dbReference type="AlphaFoldDB" id="A0A5B7GW85"/>
<comment type="caution">
    <text evidence="1">The sequence shown here is derived from an EMBL/GenBank/DDBJ whole genome shotgun (WGS) entry which is preliminary data.</text>
</comment>
<dbReference type="EMBL" id="VSRR010021831">
    <property type="protein sequence ID" value="MPC64250.1"/>
    <property type="molecule type" value="Genomic_DNA"/>
</dbReference>
<evidence type="ECO:0000313" key="1">
    <source>
        <dbReference type="EMBL" id="MPC64250.1"/>
    </source>
</evidence>
<accession>A0A5B7GW85</accession>
<evidence type="ECO:0000313" key="2">
    <source>
        <dbReference type="Proteomes" id="UP000324222"/>
    </source>
</evidence>
<dbReference type="Proteomes" id="UP000324222">
    <property type="component" value="Unassembled WGS sequence"/>
</dbReference>
<sequence>MVEYTEGQATAFSTIQRTTLTQRMKEQACLFELLARPFPPATREGCRGYRGPPLLSCFGHRTARLNILETVP</sequence>